<organism evidence="2">
    <name type="scientific">Pseudomonas fluorescens</name>
    <dbReference type="NCBI Taxonomy" id="294"/>
    <lineage>
        <taxon>Bacteria</taxon>
        <taxon>Pseudomonadati</taxon>
        <taxon>Pseudomonadota</taxon>
        <taxon>Gammaproteobacteria</taxon>
        <taxon>Pseudomonadales</taxon>
        <taxon>Pseudomonadaceae</taxon>
        <taxon>Pseudomonas</taxon>
    </lineage>
</organism>
<dbReference type="Pfam" id="PF05939">
    <property type="entry name" value="Phage_min_tail"/>
    <property type="match status" value="1"/>
</dbReference>
<dbReference type="Proteomes" id="UP000326595">
    <property type="component" value="Chromosome"/>
</dbReference>
<proteinExistence type="predicted"/>
<dbReference type="EMBL" id="OZ024668">
    <property type="protein sequence ID" value="CAK9889210.1"/>
    <property type="molecule type" value="Genomic_DNA"/>
</dbReference>
<sequence length="115" mass="13025">MTEVFSFCTRVGASGEIKQRTWENDFGDGYTQSGGTGINTKSEDWDHQMTGGLEPGDELRQVRDFLDRHEGYRSFLWIPPGGTQGRYKVNGYKLDPKGAGLFTLSFKMKQVFTPY</sequence>
<protein>
    <recommendedName>
        <fullName evidence="4">Phage tail protein</fullName>
    </recommendedName>
</protein>
<evidence type="ECO:0000313" key="2">
    <source>
        <dbReference type="EMBL" id="VVM66751.1"/>
    </source>
</evidence>
<dbReference type="InterPro" id="IPR010265">
    <property type="entry name" value="Phage_lambda_TipM"/>
</dbReference>
<evidence type="ECO:0000313" key="3">
    <source>
        <dbReference type="Proteomes" id="UP000326595"/>
    </source>
</evidence>
<gene>
    <name evidence="2" type="ORF">PS652_01564</name>
    <name evidence="1" type="ORF">PS652_02039</name>
</gene>
<name>A0A5E6RF98_PSEFL</name>
<dbReference type="AlphaFoldDB" id="A0A5E6RF98"/>
<accession>A0A5E6RF98</accession>
<evidence type="ECO:0000313" key="1">
    <source>
        <dbReference type="EMBL" id="CAK9889210.1"/>
    </source>
</evidence>
<reference evidence="2" key="1">
    <citation type="submission" date="2019-09" db="EMBL/GenBank/DDBJ databases">
        <authorList>
            <person name="Chandra G."/>
            <person name="Truman W A."/>
        </authorList>
    </citation>
    <scope>NUCLEOTIDE SEQUENCE [LARGE SCALE GENOMIC DNA]</scope>
    <source>
        <strain evidence="2">PS652</strain>
    </source>
</reference>
<reference evidence="1 3" key="2">
    <citation type="submission" date="2024-03" db="EMBL/GenBank/DDBJ databases">
        <authorList>
            <person name="Alaster D. Moffat"/>
            <person name="Govind Chandra"/>
            <person name="Andrew W. Truman"/>
        </authorList>
    </citation>
    <scope>NUCLEOTIDE SEQUENCE [LARGE SCALE GENOMIC DNA]</scope>
    <source>
        <strain evidence="1">PS652</strain>
    </source>
</reference>
<dbReference type="RefSeq" id="WP_150776836.1">
    <property type="nucleotide sequence ID" value="NZ_OZ024668.1"/>
</dbReference>
<dbReference type="EMBL" id="CABVHG010000007">
    <property type="protein sequence ID" value="VVM66751.1"/>
    <property type="molecule type" value="Genomic_DNA"/>
</dbReference>
<evidence type="ECO:0008006" key="4">
    <source>
        <dbReference type="Google" id="ProtNLM"/>
    </source>
</evidence>